<dbReference type="SUPFAM" id="SSF56003">
    <property type="entry name" value="Molybdenum cofactor-binding domain"/>
    <property type="match status" value="1"/>
</dbReference>
<evidence type="ECO:0000256" key="9">
    <source>
        <dbReference type="ARBA" id="ARBA00034078"/>
    </source>
</evidence>
<dbReference type="FunFam" id="3.30.365.10:FF:000002">
    <property type="entry name" value="Xanthine dehydrogenase oxidase"/>
    <property type="match status" value="1"/>
</dbReference>
<comment type="cofactor">
    <cofactor evidence="1">
        <name>Mo-molybdopterin</name>
        <dbReference type="ChEBI" id="CHEBI:71302"/>
    </cofactor>
</comment>
<dbReference type="Pfam" id="PF02738">
    <property type="entry name" value="MoCoBD_1"/>
    <property type="match status" value="1"/>
</dbReference>
<organism evidence="12 13">
    <name type="scientific">Owenia fusiformis</name>
    <name type="common">Polychaete worm</name>
    <dbReference type="NCBI Taxonomy" id="6347"/>
    <lineage>
        <taxon>Eukaryota</taxon>
        <taxon>Metazoa</taxon>
        <taxon>Spiralia</taxon>
        <taxon>Lophotrochozoa</taxon>
        <taxon>Annelida</taxon>
        <taxon>Polychaeta</taxon>
        <taxon>Sedentaria</taxon>
        <taxon>Canalipalpata</taxon>
        <taxon>Sabellida</taxon>
        <taxon>Oweniida</taxon>
        <taxon>Oweniidae</taxon>
        <taxon>Owenia</taxon>
    </lineage>
</organism>
<comment type="cofactor">
    <cofactor evidence="2">
        <name>FAD</name>
        <dbReference type="ChEBI" id="CHEBI:57692"/>
    </cofactor>
</comment>
<accession>A0A8S4PGS2</accession>
<dbReference type="PANTHER" id="PTHR45444:SF3">
    <property type="entry name" value="XANTHINE DEHYDROGENASE"/>
    <property type="match status" value="1"/>
</dbReference>
<evidence type="ECO:0000256" key="4">
    <source>
        <dbReference type="ARBA" id="ARBA00022714"/>
    </source>
</evidence>
<name>A0A8S4PGS2_OWEFU</name>
<keyword evidence="6" id="KW-0560">Oxidoreductase</keyword>
<dbReference type="GO" id="GO:0016491">
    <property type="term" value="F:oxidoreductase activity"/>
    <property type="evidence" value="ECO:0007669"/>
    <property type="project" value="UniProtKB-KW"/>
</dbReference>
<evidence type="ECO:0000256" key="7">
    <source>
        <dbReference type="ARBA" id="ARBA00023004"/>
    </source>
</evidence>
<feature type="domain" description="Aldehyde oxidase/xanthine dehydrogenase second molybdopterin binding" evidence="11">
    <location>
        <begin position="242"/>
        <end position="475"/>
    </location>
</feature>
<dbReference type="GO" id="GO:0051537">
    <property type="term" value="F:2 iron, 2 sulfur cluster binding"/>
    <property type="evidence" value="ECO:0007669"/>
    <property type="project" value="UniProtKB-KW"/>
</dbReference>
<proteinExistence type="inferred from homology"/>
<dbReference type="InterPro" id="IPR016208">
    <property type="entry name" value="Ald_Oxase/xanthine_DH-like"/>
</dbReference>
<keyword evidence="5" id="KW-0479">Metal-binding</keyword>
<dbReference type="FunFam" id="3.30.365.10:FF:000001">
    <property type="entry name" value="Xanthine dehydrogenase oxidase"/>
    <property type="match status" value="1"/>
</dbReference>
<feature type="domain" description="Aldehyde oxidase/xanthine dehydrogenase first molybdopterin binding" evidence="10">
    <location>
        <begin position="1"/>
        <end position="217"/>
    </location>
</feature>
<evidence type="ECO:0000256" key="3">
    <source>
        <dbReference type="ARBA" id="ARBA00006849"/>
    </source>
</evidence>
<dbReference type="Proteomes" id="UP000749559">
    <property type="component" value="Unassembled WGS sequence"/>
</dbReference>
<evidence type="ECO:0000256" key="1">
    <source>
        <dbReference type="ARBA" id="ARBA00001924"/>
    </source>
</evidence>
<comment type="similarity">
    <text evidence="3">Belongs to the xanthine dehydrogenase family.</text>
</comment>
<dbReference type="InterPro" id="IPR046867">
    <property type="entry name" value="AldOxase/xan_DH_MoCoBD2"/>
</dbReference>
<evidence type="ECO:0000313" key="13">
    <source>
        <dbReference type="Proteomes" id="UP000749559"/>
    </source>
</evidence>
<dbReference type="Gene3D" id="3.30.365.10">
    <property type="entry name" value="Aldehyde oxidase/xanthine dehydrogenase, molybdopterin binding domain"/>
    <property type="match status" value="4"/>
</dbReference>
<comment type="caution">
    <text evidence="12">The sequence shown here is derived from an EMBL/GenBank/DDBJ whole genome shotgun (WGS) entry which is preliminary data.</text>
</comment>
<gene>
    <name evidence="12" type="ORF">OFUS_LOCUS17772</name>
</gene>
<protein>
    <recommendedName>
        <fullName evidence="14">Xanthine dehydrogenase</fullName>
    </recommendedName>
</protein>
<keyword evidence="8" id="KW-0411">Iron-sulfur</keyword>
<dbReference type="Pfam" id="PF20256">
    <property type="entry name" value="MoCoBD_2"/>
    <property type="match status" value="1"/>
</dbReference>
<dbReference type="InterPro" id="IPR008274">
    <property type="entry name" value="AldOxase/xan_DH_MoCoBD1"/>
</dbReference>
<keyword evidence="4" id="KW-0001">2Fe-2S</keyword>
<keyword evidence="7" id="KW-0408">Iron</keyword>
<evidence type="ECO:0000259" key="11">
    <source>
        <dbReference type="Pfam" id="PF20256"/>
    </source>
</evidence>
<dbReference type="InterPro" id="IPR037165">
    <property type="entry name" value="AldOxase/xan_DH_Mopterin-bd_sf"/>
</dbReference>
<evidence type="ECO:0000256" key="6">
    <source>
        <dbReference type="ARBA" id="ARBA00023002"/>
    </source>
</evidence>
<evidence type="ECO:0000256" key="2">
    <source>
        <dbReference type="ARBA" id="ARBA00001974"/>
    </source>
</evidence>
<feature type="non-terminal residue" evidence="12">
    <location>
        <position position="1"/>
    </location>
</feature>
<reference evidence="12" key="1">
    <citation type="submission" date="2022-03" db="EMBL/GenBank/DDBJ databases">
        <authorList>
            <person name="Martin C."/>
        </authorList>
    </citation>
    <scope>NUCLEOTIDE SEQUENCE</scope>
</reference>
<dbReference type="EMBL" id="CAIIXF020000008">
    <property type="protein sequence ID" value="CAH1792848.1"/>
    <property type="molecule type" value="Genomic_DNA"/>
</dbReference>
<dbReference type="GO" id="GO:0005506">
    <property type="term" value="F:iron ion binding"/>
    <property type="evidence" value="ECO:0007669"/>
    <property type="project" value="InterPro"/>
</dbReference>
<dbReference type="AlphaFoldDB" id="A0A8S4PGS2"/>
<feature type="non-terminal residue" evidence="12">
    <location>
        <position position="478"/>
    </location>
</feature>
<evidence type="ECO:0008006" key="14">
    <source>
        <dbReference type="Google" id="ProtNLM"/>
    </source>
</evidence>
<keyword evidence="13" id="KW-1185">Reference proteome</keyword>
<dbReference type="OrthoDB" id="8300278at2759"/>
<dbReference type="PANTHER" id="PTHR45444">
    <property type="entry name" value="XANTHINE DEHYDROGENASE"/>
    <property type="match status" value="1"/>
</dbReference>
<sequence length="478" mass="53311">GEMTMGSQEHFYMEPQSCIAVLIGEAGEIDIITSKQCLNAAQTSISQMLGIPKNRVRCHVKRIGGGFGGKESCAEHVSTVAALAATKFNRPTRLILDRETDMIKTGKRTKFHAKYKVGCNKEGKILAHEVKLYADSGFFSRFNEHCMGFHLLFLVCDQGYAFGNVKVTGYICETNTNMGIPMRGALTIPPLVFTQALVNDVAFRLDLPIEQVHEVNMLKIGDKTPLGRELPDVHTMHTCWLRCLESSKYMKKRKIVEDYNRKSKWNKRGLYITPVTRDVGTPNRVWWQGAALVNIYTDGSVWVSHGGIEMGQGLHTKLIQVASKVLQVPQDNIHITETSTDCVPNATFTAGSTGSDIFGMAVKDACEKLIQRLAPYKASSPKGQWKDWVLASYNDCTSLSATGFYRHPKEYNWDLDKPREGNFDKYYVYVAVAVEVEVDCLTGAHKVIQVDGVMDFGRSLDPTIDIGQMEGAFIMVIQ</sequence>
<evidence type="ECO:0000259" key="10">
    <source>
        <dbReference type="Pfam" id="PF02738"/>
    </source>
</evidence>
<comment type="cofactor">
    <cofactor evidence="9">
        <name>[2Fe-2S] cluster</name>
        <dbReference type="ChEBI" id="CHEBI:190135"/>
    </cofactor>
</comment>
<evidence type="ECO:0000256" key="5">
    <source>
        <dbReference type="ARBA" id="ARBA00022723"/>
    </source>
</evidence>
<evidence type="ECO:0000313" key="12">
    <source>
        <dbReference type="EMBL" id="CAH1792848.1"/>
    </source>
</evidence>
<evidence type="ECO:0000256" key="8">
    <source>
        <dbReference type="ARBA" id="ARBA00023014"/>
    </source>
</evidence>